<evidence type="ECO:0000256" key="1">
    <source>
        <dbReference type="SAM" id="SignalP"/>
    </source>
</evidence>
<dbReference type="PANTHER" id="PTHR43649:SF30">
    <property type="entry name" value="ABC TRANSPORTER SUBSTRATE-BINDING PROTEIN"/>
    <property type="match status" value="1"/>
</dbReference>
<sequence length="427" mass="46900">MKKSLAVLVAASLAVVSGCGGGTGNGSQETAGTVQKGDVKASSAGPITLKLWTTEKDALKSYLDAFHAANANIKVEAEFMGDYDEMAKKVQAGIVSNSLPHLVQLGQRHAIPQIADSGKLLPIESFMTKEEIADILPGFWQRYTYKDKKWVIPFQSSTPIMYYNKTMLDKQGLKVPDTWDELIETGKKVSGNGVWGLNLNSDSPWYFQPMVWNRGGQMIKPDGTPNVNGKEAVETLKSIQDAVHVSHIMPQNQIKTSGEDFAAGKLAMLMRSGASLAALKKQIGDKFEIGVAFLPKVKERWVPIGGNGLGIFKSDKAHEEAAWKLVSFLTSAEITAKNSMETGYIPVKKAAFELPDFKQHLTKDPNFKVAIDQTQYLRGEGIHPADALIWSGVIKAIETVHNDPKSDPQKVMDKLQTEIIEYMKTYK</sequence>
<organism evidence="2 3">
    <name type="scientific">Paenibacillus foliorum</name>
    <dbReference type="NCBI Taxonomy" id="2654974"/>
    <lineage>
        <taxon>Bacteria</taxon>
        <taxon>Bacillati</taxon>
        <taxon>Bacillota</taxon>
        <taxon>Bacilli</taxon>
        <taxon>Bacillales</taxon>
        <taxon>Paenibacillaceae</taxon>
        <taxon>Paenibacillus</taxon>
    </lineage>
</organism>
<dbReference type="PROSITE" id="PS51257">
    <property type="entry name" value="PROKAR_LIPOPROTEIN"/>
    <property type="match status" value="1"/>
</dbReference>
<dbReference type="Pfam" id="PF13416">
    <property type="entry name" value="SBP_bac_8"/>
    <property type="match status" value="1"/>
</dbReference>
<evidence type="ECO:0000313" key="2">
    <source>
        <dbReference type="EMBL" id="NOU92744.1"/>
    </source>
</evidence>
<protein>
    <submittedName>
        <fullName evidence="2">Extracellular solute-binding protein</fullName>
    </submittedName>
</protein>
<dbReference type="PANTHER" id="PTHR43649">
    <property type="entry name" value="ARABINOSE-BINDING PROTEIN-RELATED"/>
    <property type="match status" value="1"/>
</dbReference>
<evidence type="ECO:0000313" key="3">
    <source>
        <dbReference type="Proteomes" id="UP000641588"/>
    </source>
</evidence>
<dbReference type="RefSeq" id="WP_171650946.1">
    <property type="nucleotide sequence ID" value="NZ_WHOD01000022.1"/>
</dbReference>
<keyword evidence="3" id="KW-1185">Reference proteome</keyword>
<feature type="chain" id="PRO_5039652076" evidence="1">
    <location>
        <begin position="22"/>
        <end position="427"/>
    </location>
</feature>
<feature type="signal peptide" evidence="1">
    <location>
        <begin position="1"/>
        <end position="21"/>
    </location>
</feature>
<dbReference type="AlphaFoldDB" id="A0A972GQU9"/>
<accession>A0A972GQU9</accession>
<dbReference type="EMBL" id="WHOD01000022">
    <property type="protein sequence ID" value="NOU92744.1"/>
    <property type="molecule type" value="Genomic_DNA"/>
</dbReference>
<dbReference type="SUPFAM" id="SSF53850">
    <property type="entry name" value="Periplasmic binding protein-like II"/>
    <property type="match status" value="1"/>
</dbReference>
<keyword evidence="1" id="KW-0732">Signal</keyword>
<dbReference type="Gene3D" id="3.40.190.10">
    <property type="entry name" value="Periplasmic binding protein-like II"/>
    <property type="match status" value="1"/>
</dbReference>
<reference evidence="2" key="1">
    <citation type="submission" date="2019-10" db="EMBL/GenBank/DDBJ databases">
        <title>Description of Paenibacillus glebae sp. nov.</title>
        <authorList>
            <person name="Carlier A."/>
            <person name="Qi S."/>
        </authorList>
    </citation>
    <scope>NUCLEOTIDE SEQUENCE</scope>
    <source>
        <strain evidence="2">LMG 31456</strain>
    </source>
</reference>
<proteinExistence type="predicted"/>
<gene>
    <name evidence="2" type="ORF">GC093_05805</name>
</gene>
<dbReference type="Proteomes" id="UP000641588">
    <property type="component" value="Unassembled WGS sequence"/>
</dbReference>
<dbReference type="InterPro" id="IPR006059">
    <property type="entry name" value="SBP"/>
</dbReference>
<comment type="caution">
    <text evidence="2">The sequence shown here is derived from an EMBL/GenBank/DDBJ whole genome shotgun (WGS) entry which is preliminary data.</text>
</comment>
<dbReference type="InterPro" id="IPR050490">
    <property type="entry name" value="Bact_solute-bd_prot1"/>
</dbReference>
<name>A0A972GQU9_9BACL</name>
<dbReference type="CDD" id="cd14748">
    <property type="entry name" value="PBP2_UgpB"/>
    <property type="match status" value="1"/>
</dbReference>